<dbReference type="InterPro" id="IPR050490">
    <property type="entry name" value="Bact_solute-bd_prot1"/>
</dbReference>
<dbReference type="InterPro" id="IPR006311">
    <property type="entry name" value="TAT_signal"/>
</dbReference>
<dbReference type="EMBL" id="JBHSGF010000007">
    <property type="protein sequence ID" value="MFC4555811.1"/>
    <property type="molecule type" value="Genomic_DNA"/>
</dbReference>
<dbReference type="PANTHER" id="PTHR43649">
    <property type="entry name" value="ARABINOSE-BINDING PROTEIN-RELATED"/>
    <property type="match status" value="1"/>
</dbReference>
<dbReference type="InterPro" id="IPR006059">
    <property type="entry name" value="SBP"/>
</dbReference>
<dbReference type="PANTHER" id="PTHR43649:SF14">
    <property type="entry name" value="BLR3389 PROTEIN"/>
    <property type="match status" value="1"/>
</dbReference>
<dbReference type="SUPFAM" id="SSF53850">
    <property type="entry name" value="Periplasmic binding protein-like II"/>
    <property type="match status" value="1"/>
</dbReference>
<accession>A0ABV9DAK1</accession>
<organism evidence="1 2">
    <name type="scientific">Georgenia faecalis</name>
    <dbReference type="NCBI Taxonomy" id="2483799"/>
    <lineage>
        <taxon>Bacteria</taxon>
        <taxon>Bacillati</taxon>
        <taxon>Actinomycetota</taxon>
        <taxon>Actinomycetes</taxon>
        <taxon>Micrococcales</taxon>
        <taxon>Bogoriellaceae</taxon>
        <taxon>Georgenia</taxon>
    </lineage>
</organism>
<dbReference type="RefSeq" id="WP_122824279.1">
    <property type="nucleotide sequence ID" value="NZ_JBHSGF010000007.1"/>
</dbReference>
<gene>
    <name evidence="1" type="ORF">ACFO3F_11185</name>
</gene>
<dbReference type="Gene3D" id="3.40.190.10">
    <property type="entry name" value="Periplasmic binding protein-like II"/>
    <property type="match status" value="1"/>
</dbReference>
<evidence type="ECO:0000313" key="2">
    <source>
        <dbReference type="Proteomes" id="UP001595955"/>
    </source>
</evidence>
<proteinExistence type="predicted"/>
<dbReference type="PROSITE" id="PS51257">
    <property type="entry name" value="PROKAR_LIPOPROTEIN"/>
    <property type="match status" value="1"/>
</dbReference>
<dbReference type="PROSITE" id="PS51318">
    <property type="entry name" value="TAT"/>
    <property type="match status" value="1"/>
</dbReference>
<name>A0ABV9DAK1_9MICO</name>
<dbReference type="Proteomes" id="UP001595955">
    <property type="component" value="Unassembled WGS sequence"/>
</dbReference>
<dbReference type="Pfam" id="PF01547">
    <property type="entry name" value="SBP_bac_1"/>
    <property type="match status" value="1"/>
</dbReference>
<protein>
    <submittedName>
        <fullName evidence="1">ABC transporter substrate-binding protein</fullName>
    </submittedName>
</protein>
<dbReference type="CDD" id="cd14748">
    <property type="entry name" value="PBP2_UgpB"/>
    <property type="match status" value="1"/>
</dbReference>
<reference evidence="2" key="1">
    <citation type="journal article" date="2019" name="Int. J. Syst. Evol. Microbiol.">
        <title>The Global Catalogue of Microorganisms (GCM) 10K type strain sequencing project: providing services to taxonomists for standard genome sequencing and annotation.</title>
        <authorList>
            <consortium name="The Broad Institute Genomics Platform"/>
            <consortium name="The Broad Institute Genome Sequencing Center for Infectious Disease"/>
            <person name="Wu L."/>
            <person name="Ma J."/>
        </authorList>
    </citation>
    <scope>NUCLEOTIDE SEQUENCE [LARGE SCALE GENOMIC DNA]</scope>
    <source>
        <strain evidence="2">JCM 3369</strain>
    </source>
</reference>
<evidence type="ECO:0000313" key="1">
    <source>
        <dbReference type="EMBL" id="MFC4555811.1"/>
    </source>
</evidence>
<sequence>MGGRSVSRRDFLVFGAAGTGLVMAGCASATPLTSTGPTLESSGYSGPPVTIQYWNGFTGGDGPAMRQLVEDFNASQDLIDVRMNVVQWAQYYQRVIAAVHAGQGPDVGAMHVEQLATQAARRTITPIDDVVTELGLSGGDYPEDVWNAGMYQEQRYGIPLDMHSLAMYGNRSVLEQAGITTPAATGAEFEEQMSALVGAGVSSPLWMPNRWPAHLIFLSLLWQFGGEPYAEDGTAATFGSDAGVDALQWMVDHIEQGYSPANVAIDSQYTAFKNGEGAYTWDGIWQANDLTTTAPDLSWTMTPLPTVGTEPAVWANSHQLVLFRSRRPDDNRLLASKQFLQYLVENSASWADAGMIPALTSARETEEFRATPQAALTEAIPSMRFLPPVAAVGEVQVQTLETAIADTILGRADARSALEGAASRATAMMQNNLRKFERGQA</sequence>
<comment type="caution">
    <text evidence="1">The sequence shown here is derived from an EMBL/GenBank/DDBJ whole genome shotgun (WGS) entry which is preliminary data.</text>
</comment>
<keyword evidence="2" id="KW-1185">Reference proteome</keyword>